<evidence type="ECO:0000256" key="1">
    <source>
        <dbReference type="ARBA" id="ARBA00004613"/>
    </source>
</evidence>
<dbReference type="PANTHER" id="PTHR48250:SF2">
    <property type="entry name" value="CUTINASE"/>
    <property type="match status" value="1"/>
</dbReference>
<dbReference type="InterPro" id="IPR029058">
    <property type="entry name" value="AB_hydrolase_fold"/>
</dbReference>
<evidence type="ECO:0000256" key="5">
    <source>
        <dbReference type="ARBA" id="ARBA00022525"/>
    </source>
</evidence>
<comment type="caution">
    <text evidence="13">The sequence shown here is derived from an EMBL/GenBank/DDBJ whole genome shotgun (WGS) entry which is preliminary data.</text>
</comment>
<evidence type="ECO:0000256" key="12">
    <source>
        <dbReference type="RuleBase" id="RU361263"/>
    </source>
</evidence>
<feature type="active site" evidence="10">
    <location>
        <position position="185"/>
    </location>
</feature>
<dbReference type="InterPro" id="IPR000675">
    <property type="entry name" value="Cutinase/axe"/>
</dbReference>
<gene>
    <name evidence="13" type="ORF">EJ08DRAFT_590601</name>
</gene>
<dbReference type="Pfam" id="PF01083">
    <property type="entry name" value="Cutinase"/>
    <property type="match status" value="1"/>
</dbReference>
<dbReference type="Gene3D" id="3.40.50.1820">
    <property type="entry name" value="alpha/beta hydrolase"/>
    <property type="match status" value="1"/>
</dbReference>
<evidence type="ECO:0000256" key="9">
    <source>
        <dbReference type="ARBA" id="ARBA00034045"/>
    </source>
</evidence>
<evidence type="ECO:0000256" key="8">
    <source>
        <dbReference type="ARBA" id="ARBA00023157"/>
    </source>
</evidence>
<keyword evidence="5 12" id="KW-0964">Secreted</keyword>
<evidence type="ECO:0000256" key="11">
    <source>
        <dbReference type="PIRSR" id="PIRSR611150-2"/>
    </source>
</evidence>
<dbReference type="InterPro" id="IPR043580">
    <property type="entry name" value="CUTINASE_1"/>
</dbReference>
<dbReference type="GO" id="GO:0016052">
    <property type="term" value="P:carbohydrate catabolic process"/>
    <property type="evidence" value="ECO:0007669"/>
    <property type="project" value="TreeGrafter"/>
</dbReference>
<dbReference type="GO" id="GO:0005576">
    <property type="term" value="C:extracellular region"/>
    <property type="evidence" value="ECO:0007669"/>
    <property type="project" value="UniProtKB-SubCell"/>
</dbReference>
<feature type="disulfide bond" evidence="11">
    <location>
        <begin position="49"/>
        <end position="123"/>
    </location>
</feature>
<evidence type="ECO:0000256" key="4">
    <source>
        <dbReference type="ARBA" id="ARBA00022487"/>
    </source>
</evidence>
<keyword evidence="6 12" id="KW-0732">Signal</keyword>
<comment type="catalytic activity">
    <reaction evidence="9 12">
        <text>cutin + H2O = cutin monomers.</text>
        <dbReference type="EC" id="3.1.1.74"/>
    </reaction>
</comment>
<comment type="subcellular location">
    <subcellularLocation>
        <location evidence="1 12">Secreted</location>
    </subcellularLocation>
</comment>
<evidence type="ECO:0000256" key="6">
    <source>
        <dbReference type="ARBA" id="ARBA00022729"/>
    </source>
</evidence>
<evidence type="ECO:0000256" key="7">
    <source>
        <dbReference type="ARBA" id="ARBA00022801"/>
    </source>
</evidence>
<name>A0A9P4NQP2_9PEZI</name>
<feature type="active site" description="Nucleophile" evidence="10">
    <location>
        <position position="134"/>
    </location>
</feature>
<dbReference type="SMART" id="SM01110">
    <property type="entry name" value="Cutinase"/>
    <property type="match status" value="1"/>
</dbReference>
<dbReference type="PROSITE" id="PS00155">
    <property type="entry name" value="CUTINASE_1"/>
    <property type="match status" value="1"/>
</dbReference>
<dbReference type="AlphaFoldDB" id="A0A9P4NQP2"/>
<evidence type="ECO:0000313" key="14">
    <source>
        <dbReference type="Proteomes" id="UP000800235"/>
    </source>
</evidence>
<protein>
    <recommendedName>
        <fullName evidence="3 12">Cutinase</fullName>
        <ecNumber evidence="3 12">3.1.1.74</ecNumber>
    </recommendedName>
</protein>
<dbReference type="Proteomes" id="UP000800235">
    <property type="component" value="Unassembled WGS sequence"/>
</dbReference>
<dbReference type="EMBL" id="MU007046">
    <property type="protein sequence ID" value="KAF2429569.1"/>
    <property type="molecule type" value="Genomic_DNA"/>
</dbReference>
<feature type="disulfide bond" evidence="11">
    <location>
        <begin position="181"/>
        <end position="188"/>
    </location>
</feature>
<accession>A0A9P4NQP2</accession>
<dbReference type="EC" id="3.1.1.74" evidence="3 12"/>
<sequence>MKFIQLSILAYATAAIAAVISSVESRAVCTPQGSGGGSTENGVVNGNCCTDVTVIFARGTAERGNVGASAGPPLFKALRSKIGANRVTVQGVDYPADYAGFFAQGGTGGATMASLVKKARAQCPNTKVVVSGYSQGGQAIHNAFSKQGLSKSQVAAAVLFGDPQNGQKVGDLATADVFQDCHAGDRICESSGSFLITPAHTTYGQDAGIAAQFIVDRLGL</sequence>
<evidence type="ECO:0000256" key="3">
    <source>
        <dbReference type="ARBA" id="ARBA00013095"/>
    </source>
</evidence>
<proteinExistence type="inferred from homology"/>
<evidence type="ECO:0000256" key="2">
    <source>
        <dbReference type="ARBA" id="ARBA00007534"/>
    </source>
</evidence>
<comment type="similarity">
    <text evidence="2 12">Belongs to the cutinase family.</text>
</comment>
<evidence type="ECO:0000256" key="10">
    <source>
        <dbReference type="PIRSR" id="PIRSR611150-1"/>
    </source>
</evidence>
<keyword evidence="8 11" id="KW-1015">Disulfide bond</keyword>
<keyword evidence="7 12" id="KW-0378">Hydrolase</keyword>
<feature type="signal peptide" evidence="12">
    <location>
        <begin position="1"/>
        <end position="17"/>
    </location>
</feature>
<dbReference type="GO" id="GO:0050525">
    <property type="term" value="F:cutinase activity"/>
    <property type="evidence" value="ECO:0007669"/>
    <property type="project" value="UniProtKB-UniRule"/>
</dbReference>
<feature type="active site" description="Proton donor/acceptor" evidence="10">
    <location>
        <position position="200"/>
    </location>
</feature>
<dbReference type="InterPro" id="IPR011150">
    <property type="entry name" value="Cutinase_monf"/>
</dbReference>
<evidence type="ECO:0000313" key="13">
    <source>
        <dbReference type="EMBL" id="KAF2429569.1"/>
    </source>
</evidence>
<organism evidence="13 14">
    <name type="scientific">Tothia fuscella</name>
    <dbReference type="NCBI Taxonomy" id="1048955"/>
    <lineage>
        <taxon>Eukaryota</taxon>
        <taxon>Fungi</taxon>
        <taxon>Dikarya</taxon>
        <taxon>Ascomycota</taxon>
        <taxon>Pezizomycotina</taxon>
        <taxon>Dothideomycetes</taxon>
        <taxon>Pleosporomycetidae</taxon>
        <taxon>Venturiales</taxon>
        <taxon>Cylindrosympodiaceae</taxon>
        <taxon>Tothia</taxon>
    </lineage>
</organism>
<dbReference type="OrthoDB" id="2975078at2759"/>
<keyword evidence="4 12" id="KW-0719">Serine esterase</keyword>
<dbReference type="PANTHER" id="PTHR48250">
    <property type="entry name" value="CUTINASE 2-RELATED"/>
    <property type="match status" value="1"/>
</dbReference>
<keyword evidence="14" id="KW-1185">Reference proteome</keyword>
<comment type="function">
    <text evidence="12">Catalyzes the hydrolysis of complex carboxylic polyesters found in the cell wall of plants. Degrades cutin, a macromolecule that forms the structure of the plant cuticle.</text>
</comment>
<feature type="chain" id="PRO_5040530214" description="Cutinase" evidence="12">
    <location>
        <begin position="18"/>
        <end position="220"/>
    </location>
</feature>
<dbReference type="SUPFAM" id="SSF53474">
    <property type="entry name" value="alpha/beta-Hydrolases"/>
    <property type="match status" value="1"/>
</dbReference>
<reference evidence="13" key="1">
    <citation type="journal article" date="2020" name="Stud. Mycol.">
        <title>101 Dothideomycetes genomes: a test case for predicting lifestyles and emergence of pathogens.</title>
        <authorList>
            <person name="Haridas S."/>
            <person name="Albert R."/>
            <person name="Binder M."/>
            <person name="Bloem J."/>
            <person name="Labutti K."/>
            <person name="Salamov A."/>
            <person name="Andreopoulos B."/>
            <person name="Baker S."/>
            <person name="Barry K."/>
            <person name="Bills G."/>
            <person name="Bluhm B."/>
            <person name="Cannon C."/>
            <person name="Castanera R."/>
            <person name="Culley D."/>
            <person name="Daum C."/>
            <person name="Ezra D."/>
            <person name="Gonzalez J."/>
            <person name="Henrissat B."/>
            <person name="Kuo A."/>
            <person name="Liang C."/>
            <person name="Lipzen A."/>
            <person name="Lutzoni F."/>
            <person name="Magnuson J."/>
            <person name="Mondo S."/>
            <person name="Nolan M."/>
            <person name="Ohm R."/>
            <person name="Pangilinan J."/>
            <person name="Park H.-J."/>
            <person name="Ramirez L."/>
            <person name="Alfaro M."/>
            <person name="Sun H."/>
            <person name="Tritt A."/>
            <person name="Yoshinaga Y."/>
            <person name="Zwiers L.-H."/>
            <person name="Turgeon B."/>
            <person name="Goodwin S."/>
            <person name="Spatafora J."/>
            <person name="Crous P."/>
            <person name="Grigoriev I."/>
        </authorList>
    </citation>
    <scope>NUCLEOTIDE SEQUENCE</scope>
    <source>
        <strain evidence="13">CBS 130266</strain>
    </source>
</reference>
<dbReference type="PRINTS" id="PR00129">
    <property type="entry name" value="CUTINASE"/>
</dbReference>